<evidence type="ECO:0000259" key="6">
    <source>
        <dbReference type="PROSITE" id="PS50011"/>
    </source>
</evidence>
<dbReference type="EMBL" id="JYON01000002">
    <property type="protein sequence ID" value="KJH73194.1"/>
    <property type="molecule type" value="Genomic_DNA"/>
</dbReference>
<dbReference type="InterPro" id="IPR011990">
    <property type="entry name" value="TPR-like_helical_dom_sf"/>
</dbReference>
<keyword evidence="5" id="KW-0812">Transmembrane</keyword>
<dbReference type="GO" id="GO:0004672">
    <property type="term" value="F:protein kinase activity"/>
    <property type="evidence" value="ECO:0007669"/>
    <property type="project" value="InterPro"/>
</dbReference>
<feature type="domain" description="Protein kinase" evidence="6">
    <location>
        <begin position="14"/>
        <end position="311"/>
    </location>
</feature>
<evidence type="ECO:0000256" key="4">
    <source>
        <dbReference type="SAM" id="MobiDB-lite"/>
    </source>
</evidence>
<evidence type="ECO:0000313" key="8">
    <source>
        <dbReference type="Proteomes" id="UP000032452"/>
    </source>
</evidence>
<dbReference type="PROSITE" id="PS50011">
    <property type="entry name" value="PROTEIN_KINASE_DOM"/>
    <property type="match status" value="1"/>
</dbReference>
<organism evidence="7 8">
    <name type="scientific">Aliterella atlantica CENA595</name>
    <dbReference type="NCBI Taxonomy" id="1618023"/>
    <lineage>
        <taxon>Bacteria</taxon>
        <taxon>Bacillati</taxon>
        <taxon>Cyanobacteriota</taxon>
        <taxon>Cyanophyceae</taxon>
        <taxon>Chroococcidiopsidales</taxon>
        <taxon>Aliterellaceae</taxon>
        <taxon>Aliterella</taxon>
    </lineage>
</organism>
<evidence type="ECO:0000256" key="2">
    <source>
        <dbReference type="ARBA" id="ARBA00022803"/>
    </source>
</evidence>
<sequence>MRLQRQFETQIITIDPTSTLGHGGEARVYAVPQDESLVAKVYHKPTEAHADKLLTMLANPPDNPAGSKDHISIAWPVDVLRTVDSKKQVVGFLMTRVKEMHSLLDFYNPKTRRQKCPFFDYLYLHRTARNLAAAFGALHARGYCIGDVNESNILVSNTALITLVDTDSFQVRNERSGKIYRCGVGKPEFTPPELQGLSFAQLDRKPEHDLFGLAVLLFQLLMEGTHPFAGIYQGGGEPPPYEARIAAGHFIYSRRRVPYLPTPIAPKFEMLHPTLQQLFVRCFEDGHKNPHMRPNAQTWQSAISEAEQDLIACSTNHHHRYGKHLSACPWCERTIKLGGRDPFPSVQAVKQGKHLQPLKKPKRYIPQTVKPALAYYSHSPNKLVPIAAMGQLHRTTTRRKYKHASIYGLVGAGAVGMLGVTLLIKDFKLSTKISNVLFSGDDRVLVSDRAVDLNKDSSNYYYQGKIYSKYGDYEGAIENFNQALNINPNDAQAYIGRGNALYENAQHSGNPDNEYKIALKDFDRALRLKPDEAEAYISRGIVRYNMAEYSKNASSDYKAAIDDFNQAILRNPNSAKAYVKRGIVYHKQAQQRGDFGFGYQEALKDFNQALKINPQEAEAYVERGNILYELAKLTGQQDKKYWEAMADIQTAAKIFLERKDMEQYQQALDNLGNICVAVETNCHSLIKNSADKPPKLDTPPRSPNKS</sequence>
<dbReference type="GO" id="GO:0005524">
    <property type="term" value="F:ATP binding"/>
    <property type="evidence" value="ECO:0007669"/>
    <property type="project" value="InterPro"/>
</dbReference>
<feature type="region of interest" description="Disordered" evidence="4">
    <location>
        <begin position="687"/>
        <end position="706"/>
    </location>
</feature>
<gene>
    <name evidence="7" type="ORF">UH38_03865</name>
</gene>
<dbReference type="PROSITE" id="PS50005">
    <property type="entry name" value="TPR"/>
    <property type="match status" value="1"/>
</dbReference>
<dbReference type="InterPro" id="IPR000719">
    <property type="entry name" value="Prot_kinase_dom"/>
</dbReference>
<dbReference type="Gene3D" id="1.25.40.10">
    <property type="entry name" value="Tetratricopeptide repeat domain"/>
    <property type="match status" value="3"/>
</dbReference>
<dbReference type="OrthoDB" id="5782056at2"/>
<reference evidence="7 8" key="1">
    <citation type="submission" date="2015-02" db="EMBL/GenBank/DDBJ databases">
        <title>Draft genome of a novel marine cyanobacterium (Chroococcales) isolated from South Atlantic Ocean.</title>
        <authorList>
            <person name="Rigonato J."/>
            <person name="Alvarenga D.O."/>
            <person name="Branco L.H."/>
            <person name="Varani A.M."/>
            <person name="Brandini F.P."/>
            <person name="Fiore M.F."/>
        </authorList>
    </citation>
    <scope>NUCLEOTIDE SEQUENCE [LARGE SCALE GENOMIC DNA]</scope>
    <source>
        <strain evidence="7 8">CENA595</strain>
    </source>
</reference>
<dbReference type="SUPFAM" id="SSF56112">
    <property type="entry name" value="Protein kinase-like (PK-like)"/>
    <property type="match status" value="1"/>
</dbReference>
<dbReference type="SMART" id="SM00028">
    <property type="entry name" value="TPR"/>
    <property type="match status" value="4"/>
</dbReference>
<evidence type="ECO:0000256" key="3">
    <source>
        <dbReference type="PROSITE-ProRule" id="PRU00339"/>
    </source>
</evidence>
<dbReference type="Pfam" id="PF13414">
    <property type="entry name" value="TPR_11"/>
    <property type="match status" value="2"/>
</dbReference>
<dbReference type="PROSITE" id="PS50293">
    <property type="entry name" value="TPR_REGION"/>
    <property type="match status" value="1"/>
</dbReference>
<proteinExistence type="predicted"/>
<keyword evidence="5" id="KW-0472">Membrane</keyword>
<dbReference type="Gene3D" id="1.10.510.10">
    <property type="entry name" value="Transferase(Phosphotransferase) domain 1"/>
    <property type="match status" value="1"/>
</dbReference>
<feature type="transmembrane region" description="Helical" evidence="5">
    <location>
        <begin position="404"/>
        <end position="424"/>
    </location>
</feature>
<dbReference type="InterPro" id="IPR011009">
    <property type="entry name" value="Kinase-like_dom_sf"/>
</dbReference>
<evidence type="ECO:0000256" key="5">
    <source>
        <dbReference type="SAM" id="Phobius"/>
    </source>
</evidence>
<keyword evidence="5" id="KW-1133">Transmembrane helix</keyword>
<comment type="caution">
    <text evidence="7">The sequence shown here is derived from an EMBL/GenBank/DDBJ whole genome shotgun (WGS) entry which is preliminary data.</text>
</comment>
<dbReference type="InterPro" id="IPR019734">
    <property type="entry name" value="TPR_rpt"/>
</dbReference>
<protein>
    <submittedName>
        <fullName evidence="7">Tetratricopeptide TPR_1 repeat-containing protein</fullName>
    </submittedName>
</protein>
<dbReference type="InterPro" id="IPR050498">
    <property type="entry name" value="Ycf3"/>
</dbReference>
<dbReference type="STRING" id="1618023.UH38_03865"/>
<evidence type="ECO:0000256" key="1">
    <source>
        <dbReference type="ARBA" id="ARBA00022737"/>
    </source>
</evidence>
<keyword evidence="8" id="KW-1185">Reference proteome</keyword>
<dbReference type="PANTHER" id="PTHR44858:SF1">
    <property type="entry name" value="UDP-N-ACETYLGLUCOSAMINE--PEPTIDE N-ACETYLGLUCOSAMINYLTRANSFERASE SPINDLY-RELATED"/>
    <property type="match status" value="1"/>
</dbReference>
<dbReference type="PANTHER" id="PTHR44858">
    <property type="entry name" value="TETRATRICOPEPTIDE REPEAT PROTEIN 6"/>
    <property type="match status" value="1"/>
</dbReference>
<dbReference type="AlphaFoldDB" id="A0A0D8ZXP4"/>
<name>A0A0D8ZXP4_9CYAN</name>
<dbReference type="RefSeq" id="WP_045053296.1">
    <property type="nucleotide sequence ID" value="NZ_CAWMDP010000059.1"/>
</dbReference>
<dbReference type="Proteomes" id="UP000032452">
    <property type="component" value="Unassembled WGS sequence"/>
</dbReference>
<evidence type="ECO:0000313" key="7">
    <source>
        <dbReference type="EMBL" id="KJH73194.1"/>
    </source>
</evidence>
<dbReference type="SUPFAM" id="SSF48439">
    <property type="entry name" value="Protein prenylyltransferase"/>
    <property type="match status" value="1"/>
</dbReference>
<keyword evidence="2 3" id="KW-0802">TPR repeat</keyword>
<keyword evidence="1" id="KW-0677">Repeat</keyword>
<dbReference type="PATRIC" id="fig|1618023.3.peg.5264"/>
<feature type="repeat" description="TPR" evidence="3">
    <location>
        <begin position="457"/>
        <end position="490"/>
    </location>
</feature>
<feature type="compositionally biased region" description="Pro residues" evidence="4">
    <location>
        <begin position="696"/>
        <end position="706"/>
    </location>
</feature>
<accession>A0A0D8ZXP4</accession>